<name>A0A1I0FEX8_9GAMM</name>
<keyword evidence="3" id="KW-1185">Reference proteome</keyword>
<dbReference type="SUPFAM" id="SSF51658">
    <property type="entry name" value="Xylose isomerase-like"/>
    <property type="match status" value="1"/>
</dbReference>
<gene>
    <name evidence="2" type="ORF">SAMN02583745_02745</name>
</gene>
<dbReference type="PANTHER" id="PTHR12110">
    <property type="entry name" value="HYDROXYPYRUVATE ISOMERASE"/>
    <property type="match status" value="1"/>
</dbReference>
<keyword evidence="2" id="KW-0413">Isomerase</keyword>
<feature type="domain" description="Xylose isomerase-like TIM barrel" evidence="1">
    <location>
        <begin position="20"/>
        <end position="248"/>
    </location>
</feature>
<dbReference type="InterPro" id="IPR036237">
    <property type="entry name" value="Xyl_isomerase-like_sf"/>
</dbReference>
<dbReference type="OrthoDB" id="9801426at2"/>
<protein>
    <submittedName>
        <fullName evidence="2">Sugar phosphate isomerase/epimerase</fullName>
    </submittedName>
</protein>
<reference evidence="3" key="1">
    <citation type="submission" date="2016-10" db="EMBL/GenBank/DDBJ databases">
        <authorList>
            <person name="Varghese N."/>
            <person name="Submissions S."/>
        </authorList>
    </citation>
    <scope>NUCLEOTIDE SEQUENCE [LARGE SCALE GENOMIC DNA]</scope>
    <source>
        <strain evidence="3">DSM 18579</strain>
    </source>
</reference>
<dbReference type="Gene3D" id="3.20.20.150">
    <property type="entry name" value="Divalent-metal-dependent TIM barrel enzymes"/>
    <property type="match status" value="1"/>
</dbReference>
<dbReference type="STRING" id="1123402.SAMN02583745_02745"/>
<dbReference type="Proteomes" id="UP000242642">
    <property type="component" value="Unassembled WGS sequence"/>
</dbReference>
<sequence length="276" mass="31004">MRLSISNLAWDIVEDIQIADLLESHNIDAIDIAPGKYFNDFSTVSVKEILSIKEQWLRRGVEIVGMQALLFGTVGLNLFSDEETQKLMLKHLANVCRIGGILGARRLVFGSPKNRDRGNLSDEEALEIAKKFFNQLGNIAEQEGVIICLEPNPICYGANFMTTHQETINIVKLINHDSIKMQLDIGAVKINQEELGLILSNHAHNIGHIHASEPNLVPFGDYLTDNNFQIYGLIKKYLSDHIVTIEMLQTENEPHLESINRAIIAAKNLFLPRNVL</sequence>
<evidence type="ECO:0000313" key="2">
    <source>
        <dbReference type="EMBL" id="SET56720.1"/>
    </source>
</evidence>
<dbReference type="GO" id="GO:0016853">
    <property type="term" value="F:isomerase activity"/>
    <property type="evidence" value="ECO:0007669"/>
    <property type="project" value="UniProtKB-KW"/>
</dbReference>
<proteinExistence type="predicted"/>
<dbReference type="AlphaFoldDB" id="A0A1I0FEX8"/>
<dbReference type="InterPro" id="IPR013022">
    <property type="entry name" value="Xyl_isomerase-like_TIM-brl"/>
</dbReference>
<dbReference type="EMBL" id="FOHV01000040">
    <property type="protein sequence ID" value="SET56720.1"/>
    <property type="molecule type" value="Genomic_DNA"/>
</dbReference>
<organism evidence="2 3">
    <name type="scientific">Thorsellia anophelis DSM 18579</name>
    <dbReference type="NCBI Taxonomy" id="1123402"/>
    <lineage>
        <taxon>Bacteria</taxon>
        <taxon>Pseudomonadati</taxon>
        <taxon>Pseudomonadota</taxon>
        <taxon>Gammaproteobacteria</taxon>
        <taxon>Enterobacterales</taxon>
        <taxon>Thorselliaceae</taxon>
        <taxon>Thorsellia</taxon>
    </lineage>
</organism>
<dbReference type="RefSeq" id="WP_093322280.1">
    <property type="nucleotide sequence ID" value="NZ_FOHV01000040.1"/>
</dbReference>
<evidence type="ECO:0000259" key="1">
    <source>
        <dbReference type="Pfam" id="PF01261"/>
    </source>
</evidence>
<dbReference type="PANTHER" id="PTHR12110:SF21">
    <property type="entry name" value="XYLOSE ISOMERASE-LIKE TIM BARREL DOMAIN-CONTAINING PROTEIN"/>
    <property type="match status" value="1"/>
</dbReference>
<dbReference type="InterPro" id="IPR050312">
    <property type="entry name" value="IolE/XylAMocC-like"/>
</dbReference>
<accession>A0A1I0FEX8</accession>
<evidence type="ECO:0000313" key="3">
    <source>
        <dbReference type="Proteomes" id="UP000242642"/>
    </source>
</evidence>
<dbReference type="Pfam" id="PF01261">
    <property type="entry name" value="AP_endonuc_2"/>
    <property type="match status" value="1"/>
</dbReference>